<dbReference type="Pfam" id="PF01185">
    <property type="entry name" value="Hydrophobin"/>
    <property type="match status" value="1"/>
</dbReference>
<keyword evidence="6" id="KW-0732">Signal</keyword>
<comment type="similarity">
    <text evidence="2 6">Belongs to the fungal hydrophobin family.</text>
</comment>
<protein>
    <recommendedName>
        <fullName evidence="6">Hydrophobin</fullName>
    </recommendedName>
</protein>
<name>A0A5C3LW58_9AGAR</name>
<keyword evidence="3 6" id="KW-0134">Cell wall</keyword>
<proteinExistence type="inferred from homology"/>
<dbReference type="OrthoDB" id="4225815at2759"/>
<feature type="chain" id="PRO_5023104619" description="Hydrophobin" evidence="6">
    <location>
        <begin position="18"/>
        <end position="112"/>
    </location>
</feature>
<comment type="subcellular location">
    <subcellularLocation>
        <location evidence="1 6">Secreted</location>
        <location evidence="1 6">Cell wall</location>
    </subcellularLocation>
</comment>
<dbReference type="CDD" id="cd23507">
    <property type="entry name" value="hydrophobin_I"/>
    <property type="match status" value="1"/>
</dbReference>
<evidence type="ECO:0000313" key="7">
    <source>
        <dbReference type="EMBL" id="TFK36603.1"/>
    </source>
</evidence>
<dbReference type="STRING" id="68775.A0A5C3LW58"/>
<evidence type="ECO:0000256" key="6">
    <source>
        <dbReference type="RuleBase" id="RU365009"/>
    </source>
</evidence>
<accession>A0A5C3LW58</accession>
<dbReference type="Proteomes" id="UP000308652">
    <property type="component" value="Unassembled WGS sequence"/>
</dbReference>
<keyword evidence="4 6" id="KW-0964">Secreted</keyword>
<dbReference type="SMART" id="SM00075">
    <property type="entry name" value="HYDRO"/>
    <property type="match status" value="1"/>
</dbReference>
<evidence type="ECO:0000313" key="8">
    <source>
        <dbReference type="Proteomes" id="UP000308652"/>
    </source>
</evidence>
<dbReference type="InterPro" id="IPR001338">
    <property type="entry name" value="Class_I_Hydrophobin"/>
</dbReference>
<organism evidence="7 8">
    <name type="scientific">Crucibulum laeve</name>
    <dbReference type="NCBI Taxonomy" id="68775"/>
    <lineage>
        <taxon>Eukaryota</taxon>
        <taxon>Fungi</taxon>
        <taxon>Dikarya</taxon>
        <taxon>Basidiomycota</taxon>
        <taxon>Agaricomycotina</taxon>
        <taxon>Agaricomycetes</taxon>
        <taxon>Agaricomycetidae</taxon>
        <taxon>Agaricales</taxon>
        <taxon>Agaricineae</taxon>
        <taxon>Nidulariaceae</taxon>
        <taxon>Crucibulum</taxon>
    </lineage>
</organism>
<evidence type="ECO:0000256" key="2">
    <source>
        <dbReference type="ARBA" id="ARBA00010446"/>
    </source>
</evidence>
<keyword evidence="5 6" id="KW-1015">Disulfide bond</keyword>
<dbReference type="GO" id="GO:0005199">
    <property type="term" value="F:structural constituent of cell wall"/>
    <property type="evidence" value="ECO:0007669"/>
    <property type="project" value="InterPro"/>
</dbReference>
<dbReference type="GO" id="GO:0009277">
    <property type="term" value="C:fungal-type cell wall"/>
    <property type="evidence" value="ECO:0007669"/>
    <property type="project" value="InterPro"/>
</dbReference>
<keyword evidence="8" id="KW-1185">Reference proteome</keyword>
<dbReference type="AlphaFoldDB" id="A0A5C3LW58"/>
<gene>
    <name evidence="7" type="ORF">BDQ12DRAFT_686708</name>
</gene>
<evidence type="ECO:0000256" key="3">
    <source>
        <dbReference type="ARBA" id="ARBA00022512"/>
    </source>
</evidence>
<reference evidence="7 8" key="1">
    <citation type="journal article" date="2019" name="Nat. Ecol. Evol.">
        <title>Megaphylogeny resolves global patterns of mushroom evolution.</title>
        <authorList>
            <person name="Varga T."/>
            <person name="Krizsan K."/>
            <person name="Foldi C."/>
            <person name="Dima B."/>
            <person name="Sanchez-Garcia M."/>
            <person name="Sanchez-Ramirez S."/>
            <person name="Szollosi G.J."/>
            <person name="Szarkandi J.G."/>
            <person name="Papp V."/>
            <person name="Albert L."/>
            <person name="Andreopoulos W."/>
            <person name="Angelini C."/>
            <person name="Antonin V."/>
            <person name="Barry K.W."/>
            <person name="Bougher N.L."/>
            <person name="Buchanan P."/>
            <person name="Buyck B."/>
            <person name="Bense V."/>
            <person name="Catcheside P."/>
            <person name="Chovatia M."/>
            <person name="Cooper J."/>
            <person name="Damon W."/>
            <person name="Desjardin D."/>
            <person name="Finy P."/>
            <person name="Geml J."/>
            <person name="Haridas S."/>
            <person name="Hughes K."/>
            <person name="Justo A."/>
            <person name="Karasinski D."/>
            <person name="Kautmanova I."/>
            <person name="Kiss B."/>
            <person name="Kocsube S."/>
            <person name="Kotiranta H."/>
            <person name="LaButti K.M."/>
            <person name="Lechner B.E."/>
            <person name="Liimatainen K."/>
            <person name="Lipzen A."/>
            <person name="Lukacs Z."/>
            <person name="Mihaltcheva S."/>
            <person name="Morgado L.N."/>
            <person name="Niskanen T."/>
            <person name="Noordeloos M.E."/>
            <person name="Ohm R.A."/>
            <person name="Ortiz-Santana B."/>
            <person name="Ovrebo C."/>
            <person name="Racz N."/>
            <person name="Riley R."/>
            <person name="Savchenko A."/>
            <person name="Shiryaev A."/>
            <person name="Soop K."/>
            <person name="Spirin V."/>
            <person name="Szebenyi C."/>
            <person name="Tomsovsky M."/>
            <person name="Tulloss R.E."/>
            <person name="Uehling J."/>
            <person name="Grigoriev I.V."/>
            <person name="Vagvolgyi C."/>
            <person name="Papp T."/>
            <person name="Martin F.M."/>
            <person name="Miettinen O."/>
            <person name="Hibbett D.S."/>
            <person name="Nagy L.G."/>
        </authorList>
    </citation>
    <scope>NUCLEOTIDE SEQUENCE [LARGE SCALE GENOMIC DNA]</scope>
    <source>
        <strain evidence="7 8">CBS 166.37</strain>
    </source>
</reference>
<sequence>MFIKIAFLSTLAAVAFAAPGWPSAAISNSCNSGPVQCCDSLQTVSQSNQAGLASLLGVVAQGLTGQVGLQCNPITGIGLGSGSVCQSSAVCCSGNNFNGLIALGCNPISIGI</sequence>
<evidence type="ECO:0000256" key="1">
    <source>
        <dbReference type="ARBA" id="ARBA00004191"/>
    </source>
</evidence>
<feature type="signal peptide" evidence="6">
    <location>
        <begin position="1"/>
        <end position="17"/>
    </location>
</feature>
<dbReference type="EMBL" id="ML213613">
    <property type="protein sequence ID" value="TFK36603.1"/>
    <property type="molecule type" value="Genomic_DNA"/>
</dbReference>
<evidence type="ECO:0000256" key="4">
    <source>
        <dbReference type="ARBA" id="ARBA00022525"/>
    </source>
</evidence>
<evidence type="ECO:0000256" key="5">
    <source>
        <dbReference type="ARBA" id="ARBA00023157"/>
    </source>
</evidence>